<dbReference type="STRING" id="163003.CL1_0853"/>
<keyword evidence="3" id="KW-1185">Reference proteome</keyword>
<dbReference type="EMBL" id="CP003651">
    <property type="protein sequence ID" value="AFL95058.1"/>
    <property type="molecule type" value="Genomic_DNA"/>
</dbReference>
<gene>
    <name evidence="2" type="ORF">CL1_0853</name>
</gene>
<keyword evidence="1" id="KW-0472">Membrane</keyword>
<reference evidence="2 3" key="1">
    <citation type="journal article" date="2012" name="J. Bacteriol.">
        <title>Complete Genome Sequence of the Hyperthermophilic Archaeon Thermococcus sp. Strain CL1, Isolated from a Paralvinella sp. Polychaete Worm Collected from a Hydrothermal Vent.</title>
        <authorList>
            <person name="Jung J.H."/>
            <person name="Holden J.F."/>
            <person name="Seo D.H."/>
            <person name="Park K.H."/>
            <person name="Shin H."/>
            <person name="Ryu S."/>
            <person name="Lee J.H."/>
            <person name="Park C.S."/>
        </authorList>
    </citation>
    <scope>NUCLEOTIDE SEQUENCE [LARGE SCALE GENOMIC DNA]</scope>
    <source>
        <strain evidence="3">DSM 27260 / KACC 17922 / CL1</strain>
    </source>
</reference>
<dbReference type="AlphaFoldDB" id="I3ZTM4"/>
<dbReference type="KEGG" id="thm:CL1_0853"/>
<dbReference type="Proteomes" id="UP000006064">
    <property type="component" value="Chromosome"/>
</dbReference>
<protein>
    <submittedName>
        <fullName evidence="2">Uncharacterized protein</fullName>
    </submittedName>
</protein>
<keyword evidence="1" id="KW-1133">Transmembrane helix</keyword>
<evidence type="ECO:0000256" key="1">
    <source>
        <dbReference type="SAM" id="Phobius"/>
    </source>
</evidence>
<name>I3ZTM4_THECF</name>
<proteinExistence type="predicted"/>
<accession>I3ZTM4</accession>
<dbReference type="HOGENOM" id="CLU_100867_0_0_2"/>
<evidence type="ECO:0000313" key="3">
    <source>
        <dbReference type="Proteomes" id="UP000006064"/>
    </source>
</evidence>
<evidence type="ECO:0000313" key="2">
    <source>
        <dbReference type="EMBL" id="AFL95058.1"/>
    </source>
</evidence>
<organism evidence="2 3">
    <name type="scientific">Thermococcus cleftensis (strain DSM 27260 / KACC 17922 / CL1)</name>
    <dbReference type="NCBI Taxonomy" id="163003"/>
    <lineage>
        <taxon>Archaea</taxon>
        <taxon>Methanobacteriati</taxon>
        <taxon>Methanobacteriota</taxon>
        <taxon>Thermococci</taxon>
        <taxon>Thermococcales</taxon>
        <taxon>Thermococcaceae</taxon>
        <taxon>Thermococcus</taxon>
    </lineage>
</organism>
<feature type="transmembrane region" description="Helical" evidence="1">
    <location>
        <begin position="6"/>
        <end position="23"/>
    </location>
</feature>
<sequence>MRWEYYFLAIMLIIGIGIVLTVSHQTSSGFSIVYFDNGTIPAVVEPLKNYTVIFIIESHEGVPVNYTYGVYLDGRLISNGTVHLKPKSSEYVPVSFSVGSPAYDRILVEKRNAVYNVTDLANISGRCEIDNGSAVCLPPMYSGPAGLQLILNTSDDGVVVSQEVKTEKSGIITVTRYYLNITKIDLRMYRIEYDMMKFQYVPRSITVEVLVNSSVGKSYRISTTIPVSGG</sequence>
<keyword evidence="1" id="KW-0812">Transmembrane</keyword>